<dbReference type="RefSeq" id="WP_073309733.1">
    <property type="nucleotide sequence ID" value="NZ_FQWV01000006.1"/>
</dbReference>
<organism evidence="1 2">
    <name type="scientific">Halobaculum gomorrense</name>
    <dbReference type="NCBI Taxonomy" id="43928"/>
    <lineage>
        <taxon>Archaea</taxon>
        <taxon>Methanobacteriati</taxon>
        <taxon>Methanobacteriota</taxon>
        <taxon>Stenosarchaea group</taxon>
        <taxon>Halobacteria</taxon>
        <taxon>Halobacteriales</taxon>
        <taxon>Haloferacaceae</taxon>
        <taxon>Halobaculum</taxon>
    </lineage>
</organism>
<dbReference type="Proteomes" id="UP000184357">
    <property type="component" value="Unassembled WGS sequence"/>
</dbReference>
<keyword evidence="2" id="KW-1185">Reference proteome</keyword>
<proteinExistence type="predicted"/>
<dbReference type="AlphaFoldDB" id="A0A1M5S3V9"/>
<evidence type="ECO:0000313" key="1">
    <source>
        <dbReference type="EMBL" id="SHH33176.1"/>
    </source>
</evidence>
<accession>A0A1M5S3V9</accession>
<gene>
    <name evidence="1" type="ORF">SAMN05443636_2328</name>
</gene>
<sequence>MSQQDSDPDEIDMEQLSDEAVEEITNRVSRELESRDKERVSASLGMFSMRIDSHESLTETVEAFERIWEGRIEEMEQSKQDTLRNKLDEDNFVLFGGQ</sequence>
<reference evidence="1 2" key="1">
    <citation type="submission" date="2016-11" db="EMBL/GenBank/DDBJ databases">
        <authorList>
            <person name="Jaros S."/>
            <person name="Januszkiewicz K."/>
            <person name="Wedrychowicz H."/>
        </authorList>
    </citation>
    <scope>NUCLEOTIDE SEQUENCE [LARGE SCALE GENOMIC DNA]</scope>
    <source>
        <strain evidence="1 2">DSM 9297</strain>
    </source>
</reference>
<dbReference type="OrthoDB" id="384082at2157"/>
<evidence type="ECO:0000313" key="2">
    <source>
        <dbReference type="Proteomes" id="UP000184357"/>
    </source>
</evidence>
<name>A0A1M5S3V9_9EURY</name>
<protein>
    <submittedName>
        <fullName evidence="1">Uncharacterized protein</fullName>
    </submittedName>
</protein>
<dbReference type="EMBL" id="FQWV01000006">
    <property type="protein sequence ID" value="SHH33176.1"/>
    <property type="molecule type" value="Genomic_DNA"/>
</dbReference>